<dbReference type="Pfam" id="PF00202">
    <property type="entry name" value="Aminotran_3"/>
    <property type="match status" value="1"/>
</dbReference>
<comment type="cofactor">
    <cofactor evidence="1">
        <name>pyridoxal 5'-phosphate</name>
        <dbReference type="ChEBI" id="CHEBI:597326"/>
    </cofactor>
</comment>
<dbReference type="SUPFAM" id="SSF53383">
    <property type="entry name" value="PLP-dependent transferases"/>
    <property type="match status" value="1"/>
</dbReference>
<evidence type="ECO:0000256" key="3">
    <source>
        <dbReference type="RuleBase" id="RU003560"/>
    </source>
</evidence>
<sequence>MDIDQDSTSPLHTLRQLAPITIDSEPKLQAWKDRQIEHYIHSNPRSRAAHTEACTYLPGGNTRSNLYHEPFPLTLVSGHDCFVTSLDGDELLDFVGEMTAGIFGHSHPRILNAITEATRNGISLGGCSEKEVQLAKKITERFPSMQRMRFCNSGSEANTLAIAVAINYTGRKKILVFQNGYHGGFLNFGASAPGKSTIPFEWVMARYDDVASVKQAVEDNSDTIAAIIVEPMQGAGGAIPASTDFLQFLRYIATQIGAVLIFDEIITSRLHYHGLQGQHGIDPDMTTIGKYLAGGFPFGAFGGREDIMAIMNPETGFSHSGTFNNNVFALTTAIEAADILEPDVMLRLNSLGYRLKRSLQRLLEDCVPIDVMWVTGFGSVLGIHFGGLFKELLQECFFFFLLNSGIYYRKSGMCSLCIMHTKQHTSRFESAIQAFLQALDEIVRS</sequence>
<dbReference type="InterPro" id="IPR015421">
    <property type="entry name" value="PyrdxlP-dep_Trfase_major"/>
</dbReference>
<dbReference type="PANTHER" id="PTHR43713">
    <property type="entry name" value="GLUTAMATE-1-SEMIALDEHYDE 2,1-AMINOMUTASE"/>
    <property type="match status" value="1"/>
</dbReference>
<gene>
    <name evidence="4" type="ORF">BT63DRAFT_476948</name>
</gene>
<dbReference type="GO" id="GO:0030170">
    <property type="term" value="F:pyridoxal phosphate binding"/>
    <property type="evidence" value="ECO:0007669"/>
    <property type="project" value="InterPro"/>
</dbReference>
<keyword evidence="2 3" id="KW-0663">Pyridoxal phosphate</keyword>
<evidence type="ECO:0000313" key="5">
    <source>
        <dbReference type="Proteomes" id="UP000799302"/>
    </source>
</evidence>
<evidence type="ECO:0000256" key="2">
    <source>
        <dbReference type="ARBA" id="ARBA00022898"/>
    </source>
</evidence>
<name>A0A6A6UKU8_9PEZI</name>
<dbReference type="Gene3D" id="3.40.640.10">
    <property type="entry name" value="Type I PLP-dependent aspartate aminotransferase-like (Major domain)"/>
    <property type="match status" value="1"/>
</dbReference>
<dbReference type="Gene3D" id="3.90.1150.10">
    <property type="entry name" value="Aspartate Aminotransferase, domain 1"/>
    <property type="match status" value="1"/>
</dbReference>
<dbReference type="OrthoDB" id="425114at2759"/>
<dbReference type="InterPro" id="IPR015424">
    <property type="entry name" value="PyrdxlP-dep_Trfase"/>
</dbReference>
<dbReference type="InterPro" id="IPR015422">
    <property type="entry name" value="PyrdxlP-dep_Trfase_small"/>
</dbReference>
<dbReference type="Proteomes" id="UP000799302">
    <property type="component" value="Unassembled WGS sequence"/>
</dbReference>
<proteinExistence type="inferred from homology"/>
<dbReference type="GO" id="GO:0008483">
    <property type="term" value="F:transaminase activity"/>
    <property type="evidence" value="ECO:0007669"/>
    <property type="project" value="InterPro"/>
</dbReference>
<keyword evidence="5" id="KW-1185">Reference proteome</keyword>
<keyword evidence="4" id="KW-0808">Transferase</keyword>
<comment type="similarity">
    <text evidence="3">Belongs to the class-III pyridoxal-phosphate-dependent aminotransferase family.</text>
</comment>
<dbReference type="EMBL" id="MU004232">
    <property type="protein sequence ID" value="KAF2672151.1"/>
    <property type="molecule type" value="Genomic_DNA"/>
</dbReference>
<dbReference type="AlphaFoldDB" id="A0A6A6UKU8"/>
<protein>
    <submittedName>
        <fullName evidence="4">PLP-dependent transferase</fullName>
    </submittedName>
</protein>
<accession>A0A6A6UKU8</accession>
<evidence type="ECO:0000256" key="1">
    <source>
        <dbReference type="ARBA" id="ARBA00001933"/>
    </source>
</evidence>
<dbReference type="InterPro" id="IPR005814">
    <property type="entry name" value="Aminotrans_3"/>
</dbReference>
<organism evidence="4 5">
    <name type="scientific">Microthyrium microscopicum</name>
    <dbReference type="NCBI Taxonomy" id="703497"/>
    <lineage>
        <taxon>Eukaryota</taxon>
        <taxon>Fungi</taxon>
        <taxon>Dikarya</taxon>
        <taxon>Ascomycota</taxon>
        <taxon>Pezizomycotina</taxon>
        <taxon>Dothideomycetes</taxon>
        <taxon>Dothideomycetes incertae sedis</taxon>
        <taxon>Microthyriales</taxon>
        <taxon>Microthyriaceae</taxon>
        <taxon>Microthyrium</taxon>
    </lineage>
</organism>
<evidence type="ECO:0000313" key="4">
    <source>
        <dbReference type="EMBL" id="KAF2672151.1"/>
    </source>
</evidence>
<dbReference type="PANTHER" id="PTHR43713:SF3">
    <property type="entry name" value="GLUTAMATE-1-SEMIALDEHYDE 2,1-AMINOMUTASE 1, CHLOROPLASTIC-RELATED"/>
    <property type="match status" value="1"/>
</dbReference>
<reference evidence="4" key="1">
    <citation type="journal article" date="2020" name="Stud. Mycol.">
        <title>101 Dothideomycetes genomes: a test case for predicting lifestyles and emergence of pathogens.</title>
        <authorList>
            <person name="Haridas S."/>
            <person name="Albert R."/>
            <person name="Binder M."/>
            <person name="Bloem J."/>
            <person name="Labutti K."/>
            <person name="Salamov A."/>
            <person name="Andreopoulos B."/>
            <person name="Baker S."/>
            <person name="Barry K."/>
            <person name="Bills G."/>
            <person name="Bluhm B."/>
            <person name="Cannon C."/>
            <person name="Castanera R."/>
            <person name="Culley D."/>
            <person name="Daum C."/>
            <person name="Ezra D."/>
            <person name="Gonzalez J."/>
            <person name="Henrissat B."/>
            <person name="Kuo A."/>
            <person name="Liang C."/>
            <person name="Lipzen A."/>
            <person name="Lutzoni F."/>
            <person name="Magnuson J."/>
            <person name="Mondo S."/>
            <person name="Nolan M."/>
            <person name="Ohm R."/>
            <person name="Pangilinan J."/>
            <person name="Park H.-J."/>
            <person name="Ramirez L."/>
            <person name="Alfaro M."/>
            <person name="Sun H."/>
            <person name="Tritt A."/>
            <person name="Yoshinaga Y."/>
            <person name="Zwiers L.-H."/>
            <person name="Turgeon B."/>
            <person name="Goodwin S."/>
            <person name="Spatafora J."/>
            <person name="Crous P."/>
            <person name="Grigoriev I."/>
        </authorList>
    </citation>
    <scope>NUCLEOTIDE SEQUENCE</scope>
    <source>
        <strain evidence="4">CBS 115976</strain>
    </source>
</reference>